<dbReference type="InterPro" id="IPR003593">
    <property type="entry name" value="AAA+_ATPase"/>
</dbReference>
<dbReference type="SMART" id="SM00382">
    <property type="entry name" value="AAA"/>
    <property type="match status" value="2"/>
</dbReference>
<comment type="function">
    <text evidence="10">Probably part of an ABC transporter complex. Responsible for energy coupling to the transport system.</text>
</comment>
<dbReference type="PANTHER" id="PTHR43553">
    <property type="entry name" value="HEAVY METAL TRANSPORTER"/>
    <property type="match status" value="1"/>
</dbReference>
<keyword evidence="3" id="KW-0813">Transport</keyword>
<keyword evidence="5" id="KW-0677">Repeat</keyword>
<dbReference type="OrthoDB" id="501320at2"/>
<keyword evidence="6" id="KW-0547">Nucleotide-binding</keyword>
<dbReference type="GO" id="GO:0005524">
    <property type="term" value="F:ATP binding"/>
    <property type="evidence" value="ECO:0007669"/>
    <property type="project" value="UniProtKB-KW"/>
</dbReference>
<keyword evidence="8" id="KW-1278">Translocase</keyword>
<dbReference type="GO" id="GO:0016887">
    <property type="term" value="F:ATP hydrolysis activity"/>
    <property type="evidence" value="ECO:0007669"/>
    <property type="project" value="InterPro"/>
</dbReference>
<dbReference type="Pfam" id="PF00005">
    <property type="entry name" value="ABC_tran"/>
    <property type="match status" value="2"/>
</dbReference>
<dbReference type="InterPro" id="IPR017871">
    <property type="entry name" value="ABC_transporter-like_CS"/>
</dbReference>
<dbReference type="CDD" id="cd03225">
    <property type="entry name" value="ABC_cobalt_CbiO_domain1"/>
    <property type="match status" value="2"/>
</dbReference>
<keyword evidence="7 12" id="KW-0067">ATP-binding</keyword>
<feature type="domain" description="ABC transporter" evidence="11">
    <location>
        <begin position="301"/>
        <end position="534"/>
    </location>
</feature>
<keyword evidence="13" id="KW-1185">Reference proteome</keyword>
<dbReference type="InterPro" id="IPR022216">
    <property type="entry name" value="ABC_Co_transporter"/>
</dbReference>
<dbReference type="NCBIfam" id="NF010167">
    <property type="entry name" value="PRK13648.1"/>
    <property type="match status" value="2"/>
</dbReference>
<dbReference type="GO" id="GO:0042626">
    <property type="term" value="F:ATPase-coupled transmembrane transporter activity"/>
    <property type="evidence" value="ECO:0007669"/>
    <property type="project" value="TreeGrafter"/>
</dbReference>
<protein>
    <submittedName>
        <fullName evidence="12">ABC transporter ATP-binding protein</fullName>
    </submittedName>
</protein>
<accession>A0A0M3RAS1</accession>
<evidence type="ECO:0000256" key="4">
    <source>
        <dbReference type="ARBA" id="ARBA00022475"/>
    </source>
</evidence>
<sequence>MLPMISIKEFTFQYKNLAEPTLKNISLQIFPGEKVLIAGRSGSGKSTLAHCLNGLIPFSYEGTSTGTLFVHGKDPRAGIFDMSSSIGTILQDQNAQFVGLTVGEDVAFAAENKATPVPEMKKQVQEALLQVEMESFIDRSPHELSGGQKQRVSLAGILATDTPILLFDEPLANLDPLSCEKAVQLINDIHKQTKKTIVIVEHRMEDILKLGIDKLILLSEGKVLFSGSPEEALKKGLLPKAGLREPLYLEALKETSYKIDDNTKLYPLEQLDPALLHAHLLSWLSEQTSSIIEKSNKEAILQVKDVSFTYNHERQALSNIFLTVYKKEILALMGNNGAGKSTLSHVICGYLRPQNGSILLNGECINHLSIAKRGRHIGYVLQNANHMITEKILIDEVSCKLRQSGLPEDQVAEAASIALKISGLYGLRNWPIDSLSYGQKKRAAIASILVLKPDILILDEPTAGQDFSHYREFMDFIHLLRQKGMTIVLITHDIQLALEYSDRAALFHNGSILAVEETAKLFSMPDLFHQANLTKSSLYHLAESASIPADSFIKKYLQSKRKEPQNEYRYLLYQS</sequence>
<dbReference type="SUPFAM" id="SSF52540">
    <property type="entry name" value="P-loop containing nucleoside triphosphate hydrolases"/>
    <property type="match status" value="2"/>
</dbReference>
<dbReference type="STRING" id="1441095.AM592_20575"/>
<feature type="domain" description="ABC transporter" evidence="11">
    <location>
        <begin position="5"/>
        <end position="245"/>
    </location>
</feature>
<name>A0A0M3RAS1_9BACI</name>
<proteinExistence type="inferred from homology"/>
<reference evidence="12 13" key="2">
    <citation type="journal article" date="2016" name="Int. J. Syst. Evol. Microbiol.">
        <title>Bacillus gobiensis sp. nov., isolated from a soil sample.</title>
        <authorList>
            <person name="Liu B."/>
            <person name="Liu G.H."/>
            <person name="Cetin S."/>
            <person name="Schumann P."/>
            <person name="Pan Z.Z."/>
            <person name="Chen Q.Q."/>
        </authorList>
    </citation>
    <scope>NUCLEOTIDE SEQUENCE [LARGE SCALE GENOMIC DNA]</scope>
    <source>
        <strain evidence="12 13">FJAT-4402</strain>
    </source>
</reference>
<dbReference type="Pfam" id="PF12558">
    <property type="entry name" value="DUF3744"/>
    <property type="match status" value="1"/>
</dbReference>
<dbReference type="PROSITE" id="PS50893">
    <property type="entry name" value="ABC_TRANSPORTER_2"/>
    <property type="match status" value="2"/>
</dbReference>
<evidence type="ECO:0000256" key="9">
    <source>
        <dbReference type="ARBA" id="ARBA00023136"/>
    </source>
</evidence>
<gene>
    <name evidence="12" type="ORF">AM592_20575</name>
</gene>
<evidence type="ECO:0000256" key="6">
    <source>
        <dbReference type="ARBA" id="ARBA00022741"/>
    </source>
</evidence>
<evidence type="ECO:0000256" key="1">
    <source>
        <dbReference type="ARBA" id="ARBA00004202"/>
    </source>
</evidence>
<dbReference type="FunFam" id="3.40.50.300:FF:000224">
    <property type="entry name" value="Energy-coupling factor transporter ATP-binding protein EcfA"/>
    <property type="match status" value="1"/>
</dbReference>
<dbReference type="InterPro" id="IPR003439">
    <property type="entry name" value="ABC_transporter-like_ATP-bd"/>
</dbReference>
<dbReference type="InterPro" id="IPR027417">
    <property type="entry name" value="P-loop_NTPase"/>
</dbReference>
<dbReference type="FunFam" id="3.40.50.300:FF:001422">
    <property type="entry name" value="Cobalt ABC transporter ATP-binding protein"/>
    <property type="match status" value="1"/>
</dbReference>
<dbReference type="PATRIC" id="fig|1441095.3.peg.4550"/>
<evidence type="ECO:0000256" key="8">
    <source>
        <dbReference type="ARBA" id="ARBA00022967"/>
    </source>
</evidence>
<comment type="similarity">
    <text evidence="2">Belongs to the ABC transporter superfamily.</text>
</comment>
<dbReference type="Proteomes" id="UP000067625">
    <property type="component" value="Chromosome"/>
</dbReference>
<dbReference type="AlphaFoldDB" id="A0A0M3RAS1"/>
<comment type="subcellular location">
    <subcellularLocation>
        <location evidence="1">Cell membrane</location>
        <topology evidence="1">Peripheral membrane protein</topology>
    </subcellularLocation>
</comment>
<dbReference type="InterPro" id="IPR015856">
    <property type="entry name" value="ABC_transpr_CbiO/EcfA_su"/>
</dbReference>
<organism evidence="12 13">
    <name type="scientific">Bacillus gobiensis</name>
    <dbReference type="NCBI Taxonomy" id="1441095"/>
    <lineage>
        <taxon>Bacteria</taxon>
        <taxon>Bacillati</taxon>
        <taxon>Bacillota</taxon>
        <taxon>Bacilli</taxon>
        <taxon>Bacillales</taxon>
        <taxon>Bacillaceae</taxon>
        <taxon>Bacillus</taxon>
    </lineage>
</organism>
<evidence type="ECO:0000259" key="11">
    <source>
        <dbReference type="PROSITE" id="PS50893"/>
    </source>
</evidence>
<dbReference type="PANTHER" id="PTHR43553:SF26">
    <property type="entry name" value="ABC TRANSPORTER ATP-BINDING PROTEIN BC_2655-RELATED"/>
    <property type="match status" value="1"/>
</dbReference>
<dbReference type="RefSeq" id="WP_053605511.1">
    <property type="nucleotide sequence ID" value="NZ_CP012600.1"/>
</dbReference>
<evidence type="ECO:0000256" key="2">
    <source>
        <dbReference type="ARBA" id="ARBA00005417"/>
    </source>
</evidence>
<dbReference type="Gene3D" id="3.40.50.300">
    <property type="entry name" value="P-loop containing nucleotide triphosphate hydrolases"/>
    <property type="match status" value="2"/>
</dbReference>
<dbReference type="GO" id="GO:0043190">
    <property type="term" value="C:ATP-binding cassette (ABC) transporter complex"/>
    <property type="evidence" value="ECO:0007669"/>
    <property type="project" value="TreeGrafter"/>
</dbReference>
<evidence type="ECO:0000256" key="7">
    <source>
        <dbReference type="ARBA" id="ARBA00022840"/>
    </source>
</evidence>
<dbReference type="InterPro" id="IPR050095">
    <property type="entry name" value="ECF_ABC_transporter_ATP-bd"/>
</dbReference>
<dbReference type="EMBL" id="CP012600">
    <property type="protein sequence ID" value="ALC83652.1"/>
    <property type="molecule type" value="Genomic_DNA"/>
</dbReference>
<reference evidence="13" key="1">
    <citation type="submission" date="2015-08" db="EMBL/GenBank/DDBJ databases">
        <title>Genome sequencing project for genomic taxonomy and phylogenomics of Bacillus-like bacteria.</title>
        <authorList>
            <person name="Liu B."/>
            <person name="Wang J."/>
            <person name="Zhu Y."/>
            <person name="Liu G."/>
            <person name="Chen Q."/>
            <person name="Chen Z."/>
            <person name="Lan J."/>
            <person name="Che J."/>
            <person name="Ge C."/>
            <person name="Shi H."/>
            <person name="Pan Z."/>
            <person name="Liu X."/>
        </authorList>
    </citation>
    <scope>NUCLEOTIDE SEQUENCE [LARGE SCALE GENOMIC DNA]</scope>
    <source>
        <strain evidence="13">FJAT-4402</strain>
    </source>
</reference>
<evidence type="ECO:0000256" key="5">
    <source>
        <dbReference type="ARBA" id="ARBA00022737"/>
    </source>
</evidence>
<evidence type="ECO:0000256" key="3">
    <source>
        <dbReference type="ARBA" id="ARBA00022448"/>
    </source>
</evidence>
<keyword evidence="4" id="KW-1003">Cell membrane</keyword>
<evidence type="ECO:0000313" key="13">
    <source>
        <dbReference type="Proteomes" id="UP000067625"/>
    </source>
</evidence>
<evidence type="ECO:0000313" key="12">
    <source>
        <dbReference type="EMBL" id="ALC83652.1"/>
    </source>
</evidence>
<dbReference type="PROSITE" id="PS00211">
    <property type="entry name" value="ABC_TRANSPORTER_1"/>
    <property type="match status" value="2"/>
</dbReference>
<evidence type="ECO:0000256" key="10">
    <source>
        <dbReference type="ARBA" id="ARBA00025157"/>
    </source>
</evidence>
<keyword evidence="9" id="KW-0472">Membrane</keyword>
<dbReference type="GO" id="GO:0015087">
    <property type="term" value="F:cobalt ion transmembrane transporter activity"/>
    <property type="evidence" value="ECO:0007669"/>
    <property type="project" value="UniProtKB-ARBA"/>
</dbReference>